<name>A0ACC4C8B6_POPAL</name>
<accession>A0ACC4C8B6</accession>
<evidence type="ECO:0000313" key="2">
    <source>
        <dbReference type="Proteomes" id="UP000309997"/>
    </source>
</evidence>
<comment type="caution">
    <text evidence="1">The sequence shown here is derived from an EMBL/GenBank/DDBJ whole genome shotgun (WGS) entry which is preliminary data.</text>
</comment>
<dbReference type="EMBL" id="RCHU02000006">
    <property type="protein sequence ID" value="KAL3586784.1"/>
    <property type="molecule type" value="Genomic_DNA"/>
</dbReference>
<reference evidence="1 2" key="1">
    <citation type="journal article" date="2024" name="Plant Biotechnol. J.">
        <title>Genome and CRISPR/Cas9 system of a widespread forest tree (Populus alba) in the world.</title>
        <authorList>
            <person name="Liu Y.J."/>
            <person name="Jiang P.F."/>
            <person name="Han X.M."/>
            <person name="Li X.Y."/>
            <person name="Wang H.M."/>
            <person name="Wang Y.J."/>
            <person name="Wang X.X."/>
            <person name="Zeng Q.Y."/>
        </authorList>
    </citation>
    <scope>NUCLEOTIDE SEQUENCE [LARGE SCALE GENOMIC DNA]</scope>
    <source>
        <strain evidence="2">cv. PAL-ZL1</strain>
    </source>
</reference>
<organism evidence="1 2">
    <name type="scientific">Populus alba</name>
    <name type="common">White poplar</name>
    <dbReference type="NCBI Taxonomy" id="43335"/>
    <lineage>
        <taxon>Eukaryota</taxon>
        <taxon>Viridiplantae</taxon>
        <taxon>Streptophyta</taxon>
        <taxon>Embryophyta</taxon>
        <taxon>Tracheophyta</taxon>
        <taxon>Spermatophyta</taxon>
        <taxon>Magnoliopsida</taxon>
        <taxon>eudicotyledons</taxon>
        <taxon>Gunneridae</taxon>
        <taxon>Pentapetalae</taxon>
        <taxon>rosids</taxon>
        <taxon>fabids</taxon>
        <taxon>Malpighiales</taxon>
        <taxon>Salicaceae</taxon>
        <taxon>Saliceae</taxon>
        <taxon>Populus</taxon>
    </lineage>
</organism>
<evidence type="ECO:0000313" key="1">
    <source>
        <dbReference type="EMBL" id="KAL3586784.1"/>
    </source>
</evidence>
<dbReference type="Proteomes" id="UP000309997">
    <property type="component" value="Unassembled WGS sequence"/>
</dbReference>
<gene>
    <name evidence="1" type="ORF">D5086_013651</name>
</gene>
<protein>
    <submittedName>
        <fullName evidence="1">Uncharacterized protein</fullName>
    </submittedName>
</protein>
<proteinExistence type="predicted"/>
<keyword evidence="2" id="KW-1185">Reference proteome</keyword>
<sequence length="85" mass="9615">MMGYTFKMLKHILLVQSTDSLRPYHEGFIDFDSEIHSTTSSTVVFSAEKEPGVLHFFLNRNCATIHPSPMFYAKSSATAMKNVLL</sequence>